<dbReference type="InterPro" id="IPR002052">
    <property type="entry name" value="DNA_methylase_N6_adenine_CS"/>
</dbReference>
<dbReference type="EMBL" id="PYXZ01000007">
    <property type="protein sequence ID" value="PUA80155.1"/>
    <property type="molecule type" value="Genomic_DNA"/>
</dbReference>
<dbReference type="OrthoDB" id="4966694at2"/>
<dbReference type="Pfam" id="PF13649">
    <property type="entry name" value="Methyltransf_25"/>
    <property type="match status" value="1"/>
</dbReference>
<feature type="domain" description="Methyltransferase" evidence="1">
    <location>
        <begin position="55"/>
        <end position="125"/>
    </location>
</feature>
<dbReference type="PANTHER" id="PTHR18895">
    <property type="entry name" value="HEMK METHYLTRANSFERASE"/>
    <property type="match status" value="1"/>
</dbReference>
<evidence type="ECO:0000313" key="2">
    <source>
        <dbReference type="EMBL" id="PUA80155.1"/>
    </source>
</evidence>
<evidence type="ECO:0000259" key="1">
    <source>
        <dbReference type="Pfam" id="PF13649"/>
    </source>
</evidence>
<dbReference type="GO" id="GO:0008170">
    <property type="term" value="F:N-methyltransferase activity"/>
    <property type="evidence" value="ECO:0007669"/>
    <property type="project" value="UniProtKB-ARBA"/>
</dbReference>
<dbReference type="AlphaFoldDB" id="A0A2R7YUV6"/>
<name>A0A2R7YUV6_9ACTN</name>
<dbReference type="GO" id="GO:0008757">
    <property type="term" value="F:S-adenosylmethionine-dependent methyltransferase activity"/>
    <property type="evidence" value="ECO:0007669"/>
    <property type="project" value="UniProtKB-ARBA"/>
</dbReference>
<dbReference type="Gene3D" id="3.40.50.150">
    <property type="entry name" value="Vaccinia Virus protein VP39"/>
    <property type="match status" value="1"/>
</dbReference>
<accession>A0A2R7YUV6</accession>
<dbReference type="InterPro" id="IPR029063">
    <property type="entry name" value="SAM-dependent_MTases_sf"/>
</dbReference>
<dbReference type="SUPFAM" id="SSF53335">
    <property type="entry name" value="S-adenosyl-L-methionine-dependent methyltransferases"/>
    <property type="match status" value="1"/>
</dbReference>
<comment type="caution">
    <text evidence="2">The sequence shown here is derived from an EMBL/GenBank/DDBJ whole genome shotgun (WGS) entry which is preliminary data.</text>
</comment>
<keyword evidence="2" id="KW-0489">Methyltransferase</keyword>
<gene>
    <name evidence="2" type="ORF">C7S10_16585</name>
</gene>
<dbReference type="Proteomes" id="UP000244867">
    <property type="component" value="Unassembled WGS sequence"/>
</dbReference>
<dbReference type="GO" id="GO:0003676">
    <property type="term" value="F:nucleic acid binding"/>
    <property type="evidence" value="ECO:0007669"/>
    <property type="project" value="InterPro"/>
</dbReference>
<dbReference type="InterPro" id="IPR041698">
    <property type="entry name" value="Methyltransf_25"/>
</dbReference>
<sequence length="216" mass="23067">MTARPPGYGSRVTEETTFGSLTIAYDDRVLRPREWTTAQSDWAAELAATVPPGPILELCAGAGQIGLLAVAGTDRRLVCVDASDVACDFARANASAAGLAQRVEVRQARLENALASDEAYPLVIADPPWVLRTETGQFPEDPLLAIDGGDDGLDVARACLRVIRQHLAPGGSAVLQLGTTEQATRLEHDEGLDTGDLRLVEARRFPRGALVRIDRA</sequence>
<dbReference type="PROSITE" id="PS00092">
    <property type="entry name" value="N6_MTASE"/>
    <property type="match status" value="1"/>
</dbReference>
<keyword evidence="2" id="KW-0808">Transferase</keyword>
<dbReference type="CDD" id="cd02440">
    <property type="entry name" value="AdoMet_MTases"/>
    <property type="match status" value="1"/>
</dbReference>
<dbReference type="PANTHER" id="PTHR18895:SF74">
    <property type="entry name" value="MTRF1L RELEASE FACTOR GLUTAMINE METHYLTRANSFERASE"/>
    <property type="match status" value="1"/>
</dbReference>
<protein>
    <submittedName>
        <fullName evidence="2">Methyltransferase</fullName>
    </submittedName>
</protein>
<dbReference type="InterPro" id="IPR050320">
    <property type="entry name" value="N5-glutamine_MTase"/>
</dbReference>
<reference evidence="2 3" key="1">
    <citation type="submission" date="2018-03" db="EMBL/GenBank/DDBJ databases">
        <authorList>
            <person name="Keele B.F."/>
        </authorList>
    </citation>
    <scope>NUCLEOTIDE SEQUENCE [LARGE SCALE GENOMIC DNA]</scope>
    <source>
        <strain evidence="2 3">IB-3</strain>
    </source>
</reference>
<organism evidence="2 3">
    <name type="scientific">Nocardioides currus</name>
    <dbReference type="NCBI Taxonomy" id="2133958"/>
    <lineage>
        <taxon>Bacteria</taxon>
        <taxon>Bacillati</taxon>
        <taxon>Actinomycetota</taxon>
        <taxon>Actinomycetes</taxon>
        <taxon>Propionibacteriales</taxon>
        <taxon>Nocardioidaceae</taxon>
        <taxon>Nocardioides</taxon>
    </lineage>
</organism>
<evidence type="ECO:0000313" key="3">
    <source>
        <dbReference type="Proteomes" id="UP000244867"/>
    </source>
</evidence>
<proteinExistence type="predicted"/>
<dbReference type="GO" id="GO:0032259">
    <property type="term" value="P:methylation"/>
    <property type="evidence" value="ECO:0007669"/>
    <property type="project" value="UniProtKB-KW"/>
</dbReference>
<keyword evidence="3" id="KW-1185">Reference proteome</keyword>